<proteinExistence type="predicted"/>
<dbReference type="EMBL" id="ML170156">
    <property type="protein sequence ID" value="TDL29397.1"/>
    <property type="molecule type" value="Genomic_DNA"/>
</dbReference>
<keyword evidence="2" id="KW-1185">Reference proteome</keyword>
<name>A0A4R5XGS3_9AGAM</name>
<organism evidence="1 2">
    <name type="scientific">Rickenella mellea</name>
    <dbReference type="NCBI Taxonomy" id="50990"/>
    <lineage>
        <taxon>Eukaryota</taxon>
        <taxon>Fungi</taxon>
        <taxon>Dikarya</taxon>
        <taxon>Basidiomycota</taxon>
        <taxon>Agaricomycotina</taxon>
        <taxon>Agaricomycetes</taxon>
        <taxon>Hymenochaetales</taxon>
        <taxon>Rickenellaceae</taxon>
        <taxon>Rickenella</taxon>
    </lineage>
</organism>
<evidence type="ECO:0000313" key="1">
    <source>
        <dbReference type="EMBL" id="TDL29397.1"/>
    </source>
</evidence>
<dbReference type="Proteomes" id="UP000294933">
    <property type="component" value="Unassembled WGS sequence"/>
</dbReference>
<dbReference type="AlphaFoldDB" id="A0A4R5XGS3"/>
<evidence type="ECO:0000313" key="2">
    <source>
        <dbReference type="Proteomes" id="UP000294933"/>
    </source>
</evidence>
<gene>
    <name evidence="1" type="ORF">BD410DRAFT_20564</name>
</gene>
<protein>
    <submittedName>
        <fullName evidence="1">Uncharacterized protein</fullName>
    </submittedName>
</protein>
<reference evidence="1 2" key="1">
    <citation type="submission" date="2018-06" db="EMBL/GenBank/DDBJ databases">
        <title>A transcriptomic atlas of mushroom development highlights an independent origin of complex multicellularity.</title>
        <authorList>
            <consortium name="DOE Joint Genome Institute"/>
            <person name="Krizsan K."/>
            <person name="Almasi E."/>
            <person name="Merenyi Z."/>
            <person name="Sahu N."/>
            <person name="Viragh M."/>
            <person name="Koszo T."/>
            <person name="Mondo S."/>
            <person name="Kiss B."/>
            <person name="Balint B."/>
            <person name="Kues U."/>
            <person name="Barry K."/>
            <person name="Hegedus J.C."/>
            <person name="Henrissat B."/>
            <person name="Johnson J."/>
            <person name="Lipzen A."/>
            <person name="Ohm R."/>
            <person name="Nagy I."/>
            <person name="Pangilinan J."/>
            <person name="Yan J."/>
            <person name="Xiong Y."/>
            <person name="Grigoriev I.V."/>
            <person name="Hibbett D.S."/>
            <person name="Nagy L.G."/>
        </authorList>
    </citation>
    <scope>NUCLEOTIDE SEQUENCE [LARGE SCALE GENOMIC DNA]</scope>
    <source>
        <strain evidence="1 2">SZMC22713</strain>
    </source>
</reference>
<dbReference type="VEuPathDB" id="FungiDB:BD410DRAFT_20564"/>
<sequence length="157" mass="17650">MYGKFNEVVCNTKSNSSLSCDRHTELQDIPCQLECFRPSSPLGWAFRANGKLEHVQKESMSKGVHIRVFGRHRCGNNPPIYDHAIGTRKLNCCFSHVIPRGSVNGWVWCIPELPSISNVPELILAFVHIMCTCVDLCAFGKKGLQADISSSEFDWDH</sequence>
<accession>A0A4R5XGS3</accession>